<keyword evidence="2 8" id="KW-0813">Transport</keyword>
<dbReference type="Pfam" id="PF07715">
    <property type="entry name" value="Plug"/>
    <property type="match status" value="1"/>
</dbReference>
<dbReference type="InterPro" id="IPR036942">
    <property type="entry name" value="Beta-barrel_TonB_sf"/>
</dbReference>
<keyword evidence="10" id="KW-0732">Signal</keyword>
<dbReference type="InterPro" id="IPR039426">
    <property type="entry name" value="TonB-dep_rcpt-like"/>
</dbReference>
<evidence type="ECO:0000256" key="7">
    <source>
        <dbReference type="ARBA" id="ARBA00023237"/>
    </source>
</evidence>
<keyword evidence="14" id="KW-1185">Reference proteome</keyword>
<evidence type="ECO:0000313" key="13">
    <source>
        <dbReference type="EMBL" id="MBD2841882.1"/>
    </source>
</evidence>
<dbReference type="SUPFAM" id="SSF56935">
    <property type="entry name" value="Porins"/>
    <property type="match status" value="1"/>
</dbReference>
<evidence type="ECO:0000256" key="2">
    <source>
        <dbReference type="ARBA" id="ARBA00022448"/>
    </source>
</evidence>
<evidence type="ECO:0000259" key="11">
    <source>
        <dbReference type="Pfam" id="PF00593"/>
    </source>
</evidence>
<keyword evidence="6 8" id="KW-0472">Membrane</keyword>
<dbReference type="InterPro" id="IPR037066">
    <property type="entry name" value="Plug_dom_sf"/>
</dbReference>
<comment type="subcellular location">
    <subcellularLocation>
        <location evidence="1 8">Cell outer membrane</location>
        <topology evidence="1 8">Multi-pass membrane protein</topology>
    </subcellularLocation>
</comment>
<evidence type="ECO:0000256" key="10">
    <source>
        <dbReference type="SAM" id="SignalP"/>
    </source>
</evidence>
<keyword evidence="4 8" id="KW-0812">Transmembrane</keyword>
<dbReference type="PANTHER" id="PTHR47234:SF2">
    <property type="entry name" value="TONB-DEPENDENT RECEPTOR"/>
    <property type="match status" value="1"/>
</dbReference>
<feature type="signal peptide" evidence="10">
    <location>
        <begin position="1"/>
        <end position="23"/>
    </location>
</feature>
<protein>
    <submittedName>
        <fullName evidence="13">TonB-dependent receptor</fullName>
    </submittedName>
</protein>
<evidence type="ECO:0000256" key="4">
    <source>
        <dbReference type="ARBA" id="ARBA00022692"/>
    </source>
</evidence>
<evidence type="ECO:0000256" key="6">
    <source>
        <dbReference type="ARBA" id="ARBA00023136"/>
    </source>
</evidence>
<evidence type="ECO:0000256" key="3">
    <source>
        <dbReference type="ARBA" id="ARBA00022452"/>
    </source>
</evidence>
<comment type="similarity">
    <text evidence="8 9">Belongs to the TonB-dependent receptor family.</text>
</comment>
<evidence type="ECO:0000313" key="14">
    <source>
        <dbReference type="Proteomes" id="UP000635384"/>
    </source>
</evidence>
<feature type="domain" description="TonB-dependent receptor plug" evidence="12">
    <location>
        <begin position="53"/>
        <end position="169"/>
    </location>
</feature>
<keyword evidence="7 8" id="KW-0998">Cell outer membrane</keyword>
<dbReference type="InterPro" id="IPR000531">
    <property type="entry name" value="Beta-barrel_TonB"/>
</dbReference>
<keyword evidence="13" id="KW-0675">Receptor</keyword>
<keyword evidence="3 8" id="KW-1134">Transmembrane beta strand</keyword>
<accession>A0ABR8KR43</accession>
<organism evidence="13 14">
    <name type="scientific">Erythrobacter rubeus</name>
    <dbReference type="NCBI Taxonomy" id="2760803"/>
    <lineage>
        <taxon>Bacteria</taxon>
        <taxon>Pseudomonadati</taxon>
        <taxon>Pseudomonadota</taxon>
        <taxon>Alphaproteobacteria</taxon>
        <taxon>Sphingomonadales</taxon>
        <taxon>Erythrobacteraceae</taxon>
        <taxon>Erythrobacter/Porphyrobacter group</taxon>
        <taxon>Erythrobacter</taxon>
    </lineage>
</organism>
<dbReference type="EMBL" id="JACXLC010000001">
    <property type="protein sequence ID" value="MBD2841882.1"/>
    <property type="molecule type" value="Genomic_DNA"/>
</dbReference>
<evidence type="ECO:0000259" key="12">
    <source>
        <dbReference type="Pfam" id="PF07715"/>
    </source>
</evidence>
<feature type="chain" id="PRO_5045321578" evidence="10">
    <location>
        <begin position="24"/>
        <end position="883"/>
    </location>
</feature>
<dbReference type="Gene3D" id="2.40.170.20">
    <property type="entry name" value="TonB-dependent receptor, beta-barrel domain"/>
    <property type="match status" value="1"/>
</dbReference>
<evidence type="ECO:0000256" key="1">
    <source>
        <dbReference type="ARBA" id="ARBA00004571"/>
    </source>
</evidence>
<dbReference type="PROSITE" id="PS52016">
    <property type="entry name" value="TONB_DEPENDENT_REC_3"/>
    <property type="match status" value="1"/>
</dbReference>
<dbReference type="InterPro" id="IPR012910">
    <property type="entry name" value="Plug_dom"/>
</dbReference>
<gene>
    <name evidence="13" type="ORF">IB285_06355</name>
</gene>
<dbReference type="CDD" id="cd01347">
    <property type="entry name" value="ligand_gated_channel"/>
    <property type="match status" value="1"/>
</dbReference>
<reference evidence="13 14" key="1">
    <citation type="submission" date="2020-09" db="EMBL/GenBank/DDBJ databases">
        <authorList>
            <person name="Yoon J.-W."/>
        </authorList>
    </citation>
    <scope>NUCLEOTIDE SEQUENCE [LARGE SCALE GENOMIC DNA]</scope>
    <source>
        <strain evidence="13 14">KMU-140</strain>
    </source>
</reference>
<proteinExistence type="inferred from homology"/>
<evidence type="ECO:0000256" key="8">
    <source>
        <dbReference type="PROSITE-ProRule" id="PRU01360"/>
    </source>
</evidence>
<dbReference type="Proteomes" id="UP000635384">
    <property type="component" value="Unassembled WGS sequence"/>
</dbReference>
<dbReference type="RefSeq" id="WP_190787386.1">
    <property type="nucleotide sequence ID" value="NZ_JACXLC010000001.1"/>
</dbReference>
<dbReference type="PANTHER" id="PTHR47234">
    <property type="match status" value="1"/>
</dbReference>
<comment type="caution">
    <text evidence="13">The sequence shown here is derived from an EMBL/GenBank/DDBJ whole genome shotgun (WGS) entry which is preliminary data.</text>
</comment>
<sequence length="883" mass="93903">MTKSIWLSSIGLGAFMMSNAALAQTQENSAETDAADTTIVVTGTSIRDDRFQAVTPVDVFTEEQIEQAGFATVTDLVREIPSNIGSEANRSAFTQNNTLGTAQVNLRGLGLGATLVLLNGRRNVLSATFANDGSQFVDINQLPLGLIQRTEVVKTGASAIYGSDAVAGVVNFITHRNFEGLEIDAQFQTTTEASQEDIVVNLLGGFGAGDTHFTFAATYFDRSDLRFTDRDFTDQGTENEIATTKPGAFLLLAPPGNPAFAGTPVGVPFADPGCTSAGGNPVATPGGQFCQVSARDQFALVPNEERISVYGDIRHESPSGFEGFVELLYSDSEASVSGRPAALPGAGASGAIIVSPANAFNPFGAPAVFIGRPLDLSEATATDRSESETFRVAVGAGYEFDSRIRIDASYVRAENDFELVANDLLASEFFIPGTNTVRNDFNVFATALTNPAQANDAAIIDAVTTEVPFSFESSVDVVELSSTGVLAELGSEPLGYAVGVQYRRNQASFDVPDLIESPGQLVFLFPQADFEGEAIEATAIYGELAIPIGERIDVQAALRYESYSDGIGDTLDPKVAVTADVTDDLVARASYGTSFRAPTPLQTGGQTSQVGPIVNPCTGQRLATSFLTRGNGDLEPESASTFSAGLAYRQPRGFRASVDYWNYDYEDVITRQSVEAVAANAQCVEVAPGVFVPVAEGITLNPVTGQIAEIAVDFVNAGGIETDGLDVAVGYDFDLGGAGGLSADLAFTWITSFDVSETPGAPLVDRLGSRNVTSFTRPTPELRGNFRLSWELDDHRLTAIVRHTDSYRDDLNADARIDSQTTLDLQYAFNLGSLFSQRDTELRIGAINVTNEDPPFVNDRGGYDPLVADPRGRLVYVAFSTGF</sequence>
<evidence type="ECO:0000256" key="5">
    <source>
        <dbReference type="ARBA" id="ARBA00023077"/>
    </source>
</evidence>
<dbReference type="Gene3D" id="2.170.130.10">
    <property type="entry name" value="TonB-dependent receptor, plug domain"/>
    <property type="match status" value="1"/>
</dbReference>
<keyword evidence="5 9" id="KW-0798">TonB box</keyword>
<dbReference type="Pfam" id="PF00593">
    <property type="entry name" value="TonB_dep_Rec_b-barrel"/>
    <property type="match status" value="1"/>
</dbReference>
<evidence type="ECO:0000256" key="9">
    <source>
        <dbReference type="RuleBase" id="RU003357"/>
    </source>
</evidence>
<feature type="domain" description="TonB-dependent receptor-like beta-barrel" evidence="11">
    <location>
        <begin position="375"/>
        <end position="849"/>
    </location>
</feature>
<name>A0ABR8KR43_9SPHN</name>